<sequence length="951" mass="106157">MLNGYLKEEMDPLLSSIATDDHSVPTDPGQPAPLTWQRKLNEEENNLSEFTLNMLGKIYLAPFIFQLCCNYIKETARGRAAIYNPFKKSVALSSHGIPLGGVGAGSIGRSYKGCFQQWQLFPEICEENPVLANQFSVFVSRPNGKKYSTVLSPRSADLPKGSSNPGIESWDWNLNGWNSTYHGLYPRSWTVYEGEPDPELKIICRQISPFIPHNYRESSLPVAVFTYTLSNLEKTPAEVTLLFTWANSVGGNSGFSGNHCNSKMIVQDGVHGVLLHHRSGNDQSPVTFAIAAQETADVHVSECPCFMLSGCTKGITARDMWDEIKKKGSFDHLDTSETPLVSDPKSSVGAAIAASVTVPSQTLRTVTFALAWACPRVKFPSGKTYHRRYTKFYGTDGEAAGNLVHDAILEHQNWEAQIEAWQRPILQDKRLPAWYRVTLFNQLYYLNAGGTIWTDGLPPVQSLATMGEKRFSIDMSSVNNKLSGSTSSEKTSSHILNKVKSTITEIQSPIVSNSAFGASLLQGDEENIGQFLYVEGIQYRMWNTYDVHFYSSFSLIMLFPKLELSIQRDFAAAVMMNDPEKVEILLCGGERVPRKVVGAVPHDIGQNDPWFEVNAYNLHDTSRWKDLNPKFVLQVYRDVVATGDKTFARAVWPAVFMAMAYMDQFDKDKDGMIENEGFPDQTYDVWSVTGVSAYTGGLWVAALQAASLMACIVGDKASEDYFWNRYLKAKSVYEGLWNGSYFNYDNSGSGTSSYIQADQLAGQWYARASGLLPIVDEEKARSALKKVYCFNVLKVKDGRRGAVNGIKPDGTLDLSLMQASEVWPGVTYAVAAAMIQEGMVETAFKTAQGIYEAAWSRQGLGYSFQIPEAWNPRDEYRSLNYMRPLSIWAMQWALSPPKLYKEDQRADCTSNSSVHNTEFSKIADLLKLPKEKTPSSTLRVLYDIICEKLRS</sequence>
<dbReference type="Pfam" id="PF12215">
    <property type="entry name" value="Glyco_hydr_116N"/>
    <property type="match status" value="1"/>
</dbReference>
<organism evidence="4 5">
    <name type="scientific">Iris pallida</name>
    <name type="common">Sweet iris</name>
    <dbReference type="NCBI Taxonomy" id="29817"/>
    <lineage>
        <taxon>Eukaryota</taxon>
        <taxon>Viridiplantae</taxon>
        <taxon>Streptophyta</taxon>
        <taxon>Embryophyta</taxon>
        <taxon>Tracheophyta</taxon>
        <taxon>Spermatophyta</taxon>
        <taxon>Magnoliopsida</taxon>
        <taxon>Liliopsida</taxon>
        <taxon>Asparagales</taxon>
        <taxon>Iridaceae</taxon>
        <taxon>Iridoideae</taxon>
        <taxon>Irideae</taxon>
        <taxon>Iris</taxon>
    </lineage>
</organism>
<keyword evidence="1" id="KW-0443">Lipid metabolism</keyword>
<comment type="catalytic activity">
    <reaction evidence="1">
        <text>a beta-D-glucosyl-(1&lt;-&gt;1')-N-acylsphing-4-enine + H2O = an N-acylsphing-4-enine + D-glucose</text>
        <dbReference type="Rhea" id="RHEA:13269"/>
        <dbReference type="ChEBI" id="CHEBI:4167"/>
        <dbReference type="ChEBI" id="CHEBI:15377"/>
        <dbReference type="ChEBI" id="CHEBI:22801"/>
        <dbReference type="ChEBI" id="CHEBI:52639"/>
        <dbReference type="EC" id="3.2.1.45"/>
    </reaction>
</comment>
<keyword evidence="1" id="KW-0326">Glycosidase</keyword>
<comment type="similarity">
    <text evidence="1">Belongs to the non-lysosomal glucosylceramidase family.</text>
</comment>
<dbReference type="InterPro" id="IPR052566">
    <property type="entry name" value="Non-lysos_glucosylceramidase"/>
</dbReference>
<dbReference type="Gene3D" id="1.50.10.10">
    <property type="match status" value="1"/>
</dbReference>
<proteinExistence type="inferred from homology"/>
<evidence type="ECO:0000259" key="3">
    <source>
        <dbReference type="Pfam" id="PF12215"/>
    </source>
</evidence>
<keyword evidence="5" id="KW-1185">Reference proteome</keyword>
<reference evidence="4" key="2">
    <citation type="submission" date="2023-04" db="EMBL/GenBank/DDBJ databases">
        <authorList>
            <person name="Bruccoleri R.E."/>
            <person name="Oakeley E.J."/>
            <person name="Faust A.-M."/>
            <person name="Dessus-Babus S."/>
            <person name="Altorfer M."/>
            <person name="Burckhardt D."/>
            <person name="Oertli M."/>
            <person name="Naumann U."/>
            <person name="Petersen F."/>
            <person name="Wong J."/>
        </authorList>
    </citation>
    <scope>NUCLEOTIDE SEQUENCE</scope>
    <source>
        <strain evidence="4">GSM-AAB239-AS_SAM_17_03QT</strain>
        <tissue evidence="4">Leaf</tissue>
    </source>
</reference>
<gene>
    <name evidence="4" type="ORF">M6B38_264135</name>
</gene>
<comment type="function">
    <text evidence="1">Non-lysosomal glucosylceramidase that catalyzes the hydrolysis of glucosylceramide (GlcCer) to free glucose and ceramide.</text>
</comment>
<dbReference type="GO" id="GO:0004348">
    <property type="term" value="F:glucosylceramidase activity"/>
    <property type="evidence" value="ECO:0007669"/>
    <property type="project" value="UniProtKB-EC"/>
</dbReference>
<comment type="caution">
    <text evidence="4">The sequence shown here is derived from an EMBL/GenBank/DDBJ whole genome shotgun (WGS) entry which is preliminary data.</text>
</comment>
<dbReference type="InterPro" id="IPR006775">
    <property type="entry name" value="GH116_catalytic"/>
</dbReference>
<dbReference type="PANTHER" id="PTHR12654">
    <property type="entry name" value="BILE ACID BETA-GLUCOSIDASE-RELATED"/>
    <property type="match status" value="1"/>
</dbReference>
<dbReference type="SUPFAM" id="SSF48208">
    <property type="entry name" value="Six-hairpin glycosidases"/>
    <property type="match status" value="1"/>
</dbReference>
<dbReference type="PANTHER" id="PTHR12654:SF3">
    <property type="entry name" value="NON-LYSOSOMAL GLUCOSYLCERAMIDASE"/>
    <property type="match status" value="1"/>
</dbReference>
<dbReference type="EC" id="3.2.1.45" evidence="1"/>
<dbReference type="GO" id="GO:0016020">
    <property type="term" value="C:membrane"/>
    <property type="evidence" value="ECO:0007669"/>
    <property type="project" value="InterPro"/>
</dbReference>
<dbReference type="Pfam" id="PF04685">
    <property type="entry name" value="DUF608"/>
    <property type="match status" value="1"/>
</dbReference>
<protein>
    <recommendedName>
        <fullName evidence="1">Non-lysosomal glucosylceramidase</fullName>
        <shortName evidence="1">NLGase</shortName>
        <ecNumber evidence="1">3.2.1.45</ecNumber>
    </recommendedName>
</protein>
<evidence type="ECO:0000313" key="4">
    <source>
        <dbReference type="EMBL" id="KAJ6850666.1"/>
    </source>
</evidence>
<dbReference type="PIRSF" id="PIRSF028944">
    <property type="entry name" value="Beta_gluc_GBA2"/>
    <property type="match status" value="1"/>
</dbReference>
<name>A0AAX6IBP6_IRIPA</name>
<dbReference type="GO" id="GO:0005975">
    <property type="term" value="P:carbohydrate metabolic process"/>
    <property type="evidence" value="ECO:0007669"/>
    <property type="project" value="InterPro"/>
</dbReference>
<keyword evidence="1" id="KW-0378">Hydrolase</keyword>
<keyword evidence="1" id="KW-0472">Membrane</keyword>
<feature type="domain" description="Glycosyl-hydrolase family 116 catalytic region" evidence="2">
    <location>
        <begin position="529"/>
        <end position="890"/>
    </location>
</feature>
<dbReference type="InterPro" id="IPR014551">
    <property type="entry name" value="B_Glucosidase_GBA2-typ"/>
</dbReference>
<evidence type="ECO:0000259" key="2">
    <source>
        <dbReference type="Pfam" id="PF04685"/>
    </source>
</evidence>
<dbReference type="InterPro" id="IPR008928">
    <property type="entry name" value="6-hairpin_glycosidase_sf"/>
</dbReference>
<dbReference type="GO" id="GO:0008422">
    <property type="term" value="F:beta-glucosidase activity"/>
    <property type="evidence" value="ECO:0007669"/>
    <property type="project" value="TreeGrafter"/>
</dbReference>
<dbReference type="AlphaFoldDB" id="A0AAX6IBP6"/>
<dbReference type="Proteomes" id="UP001140949">
    <property type="component" value="Unassembled WGS sequence"/>
</dbReference>
<evidence type="ECO:0000313" key="5">
    <source>
        <dbReference type="Proteomes" id="UP001140949"/>
    </source>
</evidence>
<accession>A0AAX6IBP6</accession>
<dbReference type="GO" id="GO:0006680">
    <property type="term" value="P:glucosylceramide catabolic process"/>
    <property type="evidence" value="ECO:0007669"/>
    <property type="project" value="InterPro"/>
</dbReference>
<dbReference type="EMBL" id="JANAVB010002794">
    <property type="protein sequence ID" value="KAJ6850666.1"/>
    <property type="molecule type" value="Genomic_DNA"/>
</dbReference>
<dbReference type="InterPro" id="IPR012341">
    <property type="entry name" value="6hp_glycosidase-like_sf"/>
</dbReference>
<dbReference type="FunFam" id="1.50.10.10:FF:000006">
    <property type="entry name" value="Non-lysosomal glucosylceramidase"/>
    <property type="match status" value="1"/>
</dbReference>
<evidence type="ECO:0000256" key="1">
    <source>
        <dbReference type="PIRNR" id="PIRNR028944"/>
    </source>
</evidence>
<dbReference type="InterPro" id="IPR024462">
    <property type="entry name" value="GH116_N"/>
</dbReference>
<reference evidence="4" key="1">
    <citation type="journal article" date="2023" name="GigaByte">
        <title>Genome assembly of the bearded iris, Iris pallida Lam.</title>
        <authorList>
            <person name="Bruccoleri R.E."/>
            <person name="Oakeley E.J."/>
            <person name="Faust A.M.E."/>
            <person name="Altorfer M."/>
            <person name="Dessus-Babus S."/>
            <person name="Burckhardt D."/>
            <person name="Oertli M."/>
            <person name="Naumann U."/>
            <person name="Petersen F."/>
            <person name="Wong J."/>
        </authorList>
    </citation>
    <scope>NUCLEOTIDE SEQUENCE</scope>
    <source>
        <strain evidence="4">GSM-AAB239-AS_SAM_17_03QT</strain>
    </source>
</reference>
<feature type="domain" description="Glycosyl-hydrolase family 116 N-terminal" evidence="3">
    <location>
        <begin position="96"/>
        <end position="414"/>
    </location>
</feature>